<dbReference type="FunFam" id="1.10.10.60:FF:000132">
    <property type="entry name" value="AraC family transcriptional regulator"/>
    <property type="match status" value="1"/>
</dbReference>
<reference evidence="7 8" key="1">
    <citation type="submission" date="2018-06" db="EMBL/GenBank/DDBJ databases">
        <title>Genomic Encyclopedia of Type Strains, Phase IV (KMG-IV): sequencing the most valuable type-strain genomes for metagenomic binning, comparative biology and taxonomic classification.</title>
        <authorList>
            <person name="Goeker M."/>
        </authorList>
    </citation>
    <scope>NUCLEOTIDE SEQUENCE [LARGE SCALE GENOMIC DNA]</scope>
    <source>
        <strain evidence="7 8">DSM 25619</strain>
    </source>
</reference>
<dbReference type="PROSITE" id="PS01124">
    <property type="entry name" value="HTH_ARAC_FAMILY_2"/>
    <property type="match status" value="1"/>
</dbReference>
<dbReference type="GO" id="GO:0003700">
    <property type="term" value="F:DNA-binding transcription factor activity"/>
    <property type="evidence" value="ECO:0007669"/>
    <property type="project" value="InterPro"/>
</dbReference>
<evidence type="ECO:0000256" key="4">
    <source>
        <dbReference type="ARBA" id="ARBA00023159"/>
    </source>
</evidence>
<evidence type="ECO:0000256" key="2">
    <source>
        <dbReference type="ARBA" id="ARBA00023015"/>
    </source>
</evidence>
<comment type="caution">
    <text evidence="7">The sequence shown here is derived from an EMBL/GenBank/DDBJ whole genome shotgun (WGS) entry which is preliminary data.</text>
</comment>
<dbReference type="SUPFAM" id="SSF46689">
    <property type="entry name" value="Homeodomain-like"/>
    <property type="match status" value="1"/>
</dbReference>
<dbReference type="SUPFAM" id="SSF51182">
    <property type="entry name" value="RmlC-like cupins"/>
    <property type="match status" value="1"/>
</dbReference>
<sequence>MQFNSPNDINALIEQGFDLVEHAADPVVALRRQYPGGLLIPLHRHSRTQFLYARSGVALVATERGRWMIPPDHALLIPRGIEHRVEMFSGVEMQSVYMRDYEHGDYPCVLSVNELTRSLLAEVVKLQKPDKNDERSGLLFDLLMHEITRLPVRELGLPFPEKPSLAVLCKEFLKAPDPAASIDNWAQRLSMSRRSFTRLFRAQTGVSFVMWRQQACIFASLPKLASGESITSVAFDTGYESAAAFTTMFKRMLGASPRDYMRQQAGNAE</sequence>
<protein>
    <submittedName>
        <fullName evidence="7">AraC-like DNA-binding protein</fullName>
    </submittedName>
</protein>
<dbReference type="SMART" id="SM00342">
    <property type="entry name" value="HTH_ARAC"/>
    <property type="match status" value="1"/>
</dbReference>
<dbReference type="InterPro" id="IPR020449">
    <property type="entry name" value="Tscrpt_reg_AraC-type_HTH"/>
</dbReference>
<keyword evidence="1" id="KW-0678">Repressor</keyword>
<organism evidence="7 8">
    <name type="scientific">Pseudochrobactrum asaccharolyticum</name>
    <dbReference type="NCBI Taxonomy" id="354351"/>
    <lineage>
        <taxon>Bacteria</taxon>
        <taxon>Pseudomonadati</taxon>
        <taxon>Pseudomonadota</taxon>
        <taxon>Alphaproteobacteria</taxon>
        <taxon>Hyphomicrobiales</taxon>
        <taxon>Brucellaceae</taxon>
        <taxon>Pseudochrobactrum</taxon>
    </lineage>
</organism>
<keyword evidence="8" id="KW-1185">Reference proteome</keyword>
<dbReference type="Pfam" id="PF02311">
    <property type="entry name" value="AraC_binding"/>
    <property type="match status" value="1"/>
</dbReference>
<dbReference type="InterPro" id="IPR018060">
    <property type="entry name" value="HTH_AraC"/>
</dbReference>
<dbReference type="Gene3D" id="2.60.120.10">
    <property type="entry name" value="Jelly Rolls"/>
    <property type="match status" value="1"/>
</dbReference>
<evidence type="ECO:0000259" key="6">
    <source>
        <dbReference type="PROSITE" id="PS01124"/>
    </source>
</evidence>
<evidence type="ECO:0000313" key="8">
    <source>
        <dbReference type="Proteomes" id="UP000252893"/>
    </source>
</evidence>
<dbReference type="OrthoDB" id="9804543at2"/>
<dbReference type="InterPro" id="IPR011051">
    <property type="entry name" value="RmlC_Cupin_sf"/>
</dbReference>
<evidence type="ECO:0000256" key="3">
    <source>
        <dbReference type="ARBA" id="ARBA00023125"/>
    </source>
</evidence>
<evidence type="ECO:0000313" key="7">
    <source>
        <dbReference type="EMBL" id="RBO91956.1"/>
    </source>
</evidence>
<dbReference type="GO" id="GO:0043565">
    <property type="term" value="F:sequence-specific DNA binding"/>
    <property type="evidence" value="ECO:0007669"/>
    <property type="project" value="InterPro"/>
</dbReference>
<proteinExistence type="predicted"/>
<dbReference type="RefSeq" id="WP_113945683.1">
    <property type="nucleotide sequence ID" value="NZ_JBHEEG010000001.1"/>
</dbReference>
<dbReference type="PRINTS" id="PR00032">
    <property type="entry name" value="HTHARAC"/>
</dbReference>
<feature type="domain" description="HTH araC/xylS-type" evidence="6">
    <location>
        <begin position="162"/>
        <end position="263"/>
    </location>
</feature>
<accession>A0A366DPF0</accession>
<name>A0A366DPF0_9HYPH</name>
<dbReference type="InterPro" id="IPR003313">
    <property type="entry name" value="AraC-bd"/>
</dbReference>
<dbReference type="PANTHER" id="PTHR11019:SF159">
    <property type="entry name" value="TRANSCRIPTIONAL REGULATOR-RELATED"/>
    <property type="match status" value="1"/>
</dbReference>
<gene>
    <name evidence="7" type="ORF">DFR47_108100</name>
</gene>
<evidence type="ECO:0000256" key="1">
    <source>
        <dbReference type="ARBA" id="ARBA00022491"/>
    </source>
</evidence>
<dbReference type="Pfam" id="PF12833">
    <property type="entry name" value="HTH_18"/>
    <property type="match status" value="1"/>
</dbReference>
<keyword evidence="4" id="KW-0010">Activator</keyword>
<dbReference type="Proteomes" id="UP000252893">
    <property type="component" value="Unassembled WGS sequence"/>
</dbReference>
<evidence type="ECO:0000256" key="5">
    <source>
        <dbReference type="ARBA" id="ARBA00023163"/>
    </source>
</evidence>
<keyword evidence="5" id="KW-0804">Transcription</keyword>
<dbReference type="EMBL" id="QNRH01000008">
    <property type="protein sequence ID" value="RBO91956.1"/>
    <property type="molecule type" value="Genomic_DNA"/>
</dbReference>
<keyword evidence="2" id="KW-0805">Transcription regulation</keyword>
<dbReference type="PANTHER" id="PTHR11019">
    <property type="entry name" value="HTH-TYPE TRANSCRIPTIONAL REGULATOR NIMR"/>
    <property type="match status" value="1"/>
</dbReference>
<keyword evidence="3 7" id="KW-0238">DNA-binding</keyword>
<dbReference type="AlphaFoldDB" id="A0A366DPF0"/>
<dbReference type="InterPro" id="IPR009057">
    <property type="entry name" value="Homeodomain-like_sf"/>
</dbReference>
<dbReference type="CDD" id="cd06124">
    <property type="entry name" value="cupin_NimR-like_N"/>
    <property type="match status" value="1"/>
</dbReference>
<dbReference type="InterPro" id="IPR014710">
    <property type="entry name" value="RmlC-like_jellyroll"/>
</dbReference>
<dbReference type="Gene3D" id="1.10.10.60">
    <property type="entry name" value="Homeodomain-like"/>
    <property type="match status" value="2"/>
</dbReference>